<comment type="caution">
    <text evidence="2">The sequence shown here is derived from an EMBL/GenBank/DDBJ whole genome shotgun (WGS) entry which is preliminary data.</text>
</comment>
<dbReference type="EMBL" id="QSBY01000009">
    <property type="protein sequence ID" value="RHW70678.1"/>
    <property type="molecule type" value="Genomic_DNA"/>
</dbReference>
<proteinExistence type="predicted"/>
<sequence length="78" mass="8086">MHIWSEKFKDPTKSILANIGFKGSHESASAAHQRTGAADKADASSNGSGEGVACPEVETGWTSFQPHKASAIGPYGAL</sequence>
<evidence type="ECO:0000256" key="1">
    <source>
        <dbReference type="SAM" id="MobiDB-lite"/>
    </source>
</evidence>
<gene>
    <name evidence="2" type="ORF">DPX39_090033200</name>
</gene>
<name>A0A3L6L3G6_9TRYP</name>
<reference evidence="2" key="1">
    <citation type="submission" date="2018-09" db="EMBL/GenBank/DDBJ databases">
        <title>whole genome sequence of T. equiperdum IVM-t1 strain.</title>
        <authorList>
            <person name="Suganuma K."/>
        </authorList>
    </citation>
    <scope>NUCLEOTIDE SEQUENCE [LARGE SCALE GENOMIC DNA]</scope>
    <source>
        <strain evidence="2">IVM-t1</strain>
    </source>
</reference>
<feature type="region of interest" description="Disordered" evidence="1">
    <location>
        <begin position="25"/>
        <end position="78"/>
    </location>
</feature>
<accession>A0A3L6L3G6</accession>
<dbReference type="AlphaFoldDB" id="A0A3L6L3G6"/>
<dbReference type="Proteomes" id="UP000266743">
    <property type="component" value="Chromosome 9"/>
</dbReference>
<protein>
    <submittedName>
        <fullName evidence="2">Uncharacterized protein</fullName>
    </submittedName>
</protein>
<organism evidence="2">
    <name type="scientific">Trypanosoma brucei equiperdum</name>
    <dbReference type="NCBI Taxonomy" id="630700"/>
    <lineage>
        <taxon>Eukaryota</taxon>
        <taxon>Discoba</taxon>
        <taxon>Euglenozoa</taxon>
        <taxon>Kinetoplastea</taxon>
        <taxon>Metakinetoplastina</taxon>
        <taxon>Trypanosomatida</taxon>
        <taxon>Trypanosomatidae</taxon>
        <taxon>Trypanosoma</taxon>
    </lineage>
</organism>
<evidence type="ECO:0000313" key="2">
    <source>
        <dbReference type="EMBL" id="RHW70678.1"/>
    </source>
</evidence>